<dbReference type="PIRSF" id="PIRSF029285">
    <property type="entry name" value="Aminopept"/>
    <property type="match status" value="1"/>
</dbReference>
<keyword evidence="1" id="KW-0378">Hydrolase</keyword>
<gene>
    <name evidence="1" type="ORF">M9799_09855</name>
</gene>
<dbReference type="RefSeq" id="WP_231041505.1">
    <property type="nucleotide sequence ID" value="NZ_CP106881.1"/>
</dbReference>
<dbReference type="InterPro" id="IPR014553">
    <property type="entry name" value="Aminopept"/>
</dbReference>
<sequence length="397" mass="43143">MSVVRPWAQRGARALAGTVFCALLAGCAVPDIGYYWQGARGQLQMLHAARPVADWLEQQDLAPALRSQLLLARQARDFASQALALPDNASYRRYAALQRPAAVWNVTAAPPDALELHQWCFPVAGCVGYRGYFALADAQAQGALLAARGLDVHVYPVPAYSTLGYFNWLGGDPLLDTFVRWPEGELVGLLFHELAHQRVYLPGDMAFNESYATAVEQLGTQAWLRQSATATAAATPAWQAAQQRRTQYRALAHGTRQALEALYAQPPADVLAAKAAILEDFRARYAVLRAQWLAAPELAARPDAAAQSLQRLDRWVAEANNASFGALSAYDLWVPAFTALFAQQSAQAEPWAAFHRAVEELSRQPEAARLQALCALMPDAPPAQCDTGAAPLSPKSQ</sequence>
<dbReference type="Pfam" id="PF10023">
    <property type="entry name" value="Aminopep"/>
    <property type="match status" value="1"/>
</dbReference>
<reference evidence="1" key="1">
    <citation type="submission" date="2022-09" db="EMBL/GenBank/DDBJ databases">
        <title>The complete genome of Acidovorax sp. 5MLIR.</title>
        <authorList>
            <person name="Liu L."/>
            <person name="Yue J."/>
            <person name="Yang F."/>
            <person name="Yuan J."/>
            <person name="Li L."/>
        </authorList>
    </citation>
    <scope>NUCLEOTIDE SEQUENCE</scope>
    <source>
        <strain evidence="1">5MLIR</strain>
    </source>
</reference>
<dbReference type="PROSITE" id="PS51257">
    <property type="entry name" value="PROKAR_LIPOPROTEIN"/>
    <property type="match status" value="1"/>
</dbReference>
<evidence type="ECO:0000313" key="1">
    <source>
        <dbReference type="EMBL" id="UYG50407.1"/>
    </source>
</evidence>
<keyword evidence="2" id="KW-1185">Reference proteome</keyword>
<dbReference type="EMBL" id="CP106881">
    <property type="protein sequence ID" value="UYG50407.1"/>
    <property type="molecule type" value="Genomic_DNA"/>
</dbReference>
<proteinExistence type="predicted"/>
<name>A0ABY6G7M0_9BURK</name>
<keyword evidence="1" id="KW-0645">Protease</keyword>
<accession>A0ABY6G7M0</accession>
<dbReference type="GO" id="GO:0004177">
    <property type="term" value="F:aminopeptidase activity"/>
    <property type="evidence" value="ECO:0007669"/>
    <property type="project" value="UniProtKB-KW"/>
</dbReference>
<keyword evidence="1" id="KW-0031">Aminopeptidase</keyword>
<evidence type="ECO:0000313" key="2">
    <source>
        <dbReference type="Proteomes" id="UP001162800"/>
    </source>
</evidence>
<organism evidence="1 2">
    <name type="scientific">Comamonas endophytica</name>
    <dbReference type="NCBI Taxonomy" id="2949090"/>
    <lineage>
        <taxon>Bacteria</taxon>
        <taxon>Pseudomonadati</taxon>
        <taxon>Pseudomonadota</taxon>
        <taxon>Betaproteobacteria</taxon>
        <taxon>Burkholderiales</taxon>
        <taxon>Comamonadaceae</taxon>
        <taxon>Comamonas</taxon>
    </lineage>
</organism>
<dbReference type="Proteomes" id="UP001162800">
    <property type="component" value="Chromosome"/>
</dbReference>
<protein>
    <submittedName>
        <fullName evidence="1">Aminopeptidase</fullName>
    </submittedName>
</protein>